<reference evidence="1 2" key="1">
    <citation type="submission" date="2017-07" db="EMBL/GenBank/DDBJ databases">
        <authorList>
            <person name="Talla V."/>
            <person name="Backstrom N."/>
        </authorList>
    </citation>
    <scope>NUCLEOTIDE SEQUENCE [LARGE SCALE GENOMIC DNA]</scope>
</reference>
<protein>
    <submittedName>
        <fullName evidence="1">Uncharacterized protein</fullName>
    </submittedName>
</protein>
<sequence length="20" mass="2357">MTELGYILKLLLMDQLAMFI</sequence>
<dbReference type="Proteomes" id="UP000324832">
    <property type="component" value="Unassembled WGS sequence"/>
</dbReference>
<organism evidence="1 2">
    <name type="scientific">Leptidea sinapis</name>
    <dbReference type="NCBI Taxonomy" id="189913"/>
    <lineage>
        <taxon>Eukaryota</taxon>
        <taxon>Metazoa</taxon>
        <taxon>Ecdysozoa</taxon>
        <taxon>Arthropoda</taxon>
        <taxon>Hexapoda</taxon>
        <taxon>Insecta</taxon>
        <taxon>Pterygota</taxon>
        <taxon>Neoptera</taxon>
        <taxon>Endopterygota</taxon>
        <taxon>Lepidoptera</taxon>
        <taxon>Glossata</taxon>
        <taxon>Ditrysia</taxon>
        <taxon>Papilionoidea</taxon>
        <taxon>Pieridae</taxon>
        <taxon>Dismorphiinae</taxon>
        <taxon>Leptidea</taxon>
    </lineage>
</organism>
<evidence type="ECO:0000313" key="2">
    <source>
        <dbReference type="Proteomes" id="UP000324832"/>
    </source>
</evidence>
<name>A0A5E4QUB9_9NEOP</name>
<evidence type="ECO:0000313" key="1">
    <source>
        <dbReference type="EMBL" id="VVD01303.1"/>
    </source>
</evidence>
<dbReference type="EMBL" id="FZQP02005299">
    <property type="protein sequence ID" value="VVD01303.1"/>
    <property type="molecule type" value="Genomic_DNA"/>
</dbReference>
<keyword evidence="2" id="KW-1185">Reference proteome</keyword>
<dbReference type="AlphaFoldDB" id="A0A5E4QUB9"/>
<gene>
    <name evidence="1" type="ORF">LSINAPIS_LOCUS11755</name>
</gene>
<accession>A0A5E4QUB9</accession>
<proteinExistence type="predicted"/>